<dbReference type="Proteomes" id="UP001321473">
    <property type="component" value="Unassembled WGS sequence"/>
</dbReference>
<organism evidence="5 6">
    <name type="scientific">Amblyomma americanum</name>
    <name type="common">Lone star tick</name>
    <dbReference type="NCBI Taxonomy" id="6943"/>
    <lineage>
        <taxon>Eukaryota</taxon>
        <taxon>Metazoa</taxon>
        <taxon>Ecdysozoa</taxon>
        <taxon>Arthropoda</taxon>
        <taxon>Chelicerata</taxon>
        <taxon>Arachnida</taxon>
        <taxon>Acari</taxon>
        <taxon>Parasitiformes</taxon>
        <taxon>Ixodida</taxon>
        <taxon>Ixodoidea</taxon>
        <taxon>Ixodidae</taxon>
        <taxon>Amblyomminae</taxon>
        <taxon>Amblyomma</taxon>
    </lineage>
</organism>
<dbReference type="Pfam" id="PF00085">
    <property type="entry name" value="Thioredoxin"/>
    <property type="match status" value="1"/>
</dbReference>
<evidence type="ECO:0000313" key="6">
    <source>
        <dbReference type="Proteomes" id="UP001321473"/>
    </source>
</evidence>
<proteinExistence type="predicted"/>
<dbReference type="EMBL" id="JARKHS020027286">
    <property type="protein sequence ID" value="KAK8765487.1"/>
    <property type="molecule type" value="Genomic_DNA"/>
</dbReference>
<gene>
    <name evidence="5" type="ORF">V5799_031903</name>
</gene>
<dbReference type="AlphaFoldDB" id="A0AAQ4DSP7"/>
<dbReference type="SUPFAM" id="SSF52833">
    <property type="entry name" value="Thioredoxin-like"/>
    <property type="match status" value="1"/>
</dbReference>
<name>A0AAQ4DSP7_AMBAM</name>
<comment type="caution">
    <text evidence="5">The sequence shown here is derived from an EMBL/GenBank/DDBJ whole genome shotgun (WGS) entry which is preliminary data.</text>
</comment>
<feature type="domain" description="Thioredoxin" evidence="4">
    <location>
        <begin position="441"/>
        <end position="521"/>
    </location>
</feature>
<feature type="coiled-coil region" evidence="2">
    <location>
        <begin position="383"/>
        <end position="425"/>
    </location>
</feature>
<feature type="region of interest" description="Disordered" evidence="3">
    <location>
        <begin position="297"/>
        <end position="320"/>
    </location>
</feature>
<sequence length="586" mass="64295">MIVAVVFCLLFLGLLLFILYFVYTFNQTKPCADVSSLTRLLCVGDEIDLDGQGSPTPPLLSGGGGDSVPPAAGGNGAIHRPDSGPGHTSWPPGGATPIGPPPVPNGPGGATLPPGVTVSPGNGGSGGVVPPTPPSVLPFTVTTTTTTTTKRPIALTVHCTVGRSAVVPAMFPDDGVCHYIYYGDVDVVDNELQAIEVETSWVQFKERAKTYNATGAGAAFDIRYISVQKVQNPLFVDHLNKLAQQNNIKHYGILNLVARVANLRTWLDTARDVIKRRVRGHRDRHQLNRLAGARAGVRRGTAQRAVSSEQRRPSDHPFGNWNKTALPRAWLAAAARLQCPIKPFVAEFSDRIPPLCVSCVAALLTKMAANIQAALAQNLLEASKVIEEQIDAEIEKLDKMADEDLEGLRQKRLDAMKKYEKKKREWLEKGHGEYSELASEPEFFEACKASQDVVVHFYRQSAFRCKIVDKHLAILAMKHVETRFCKISVDKAPFLCERMKIRVLPTIVLFKDFKSKDFIVGFDDLGGVDDFSTEMLEWRIARAHVINYSGDLSVPPTQAQKERRPLLSVERKTIRGSAEDNSDDDD</sequence>
<feature type="region of interest" description="Disordered" evidence="3">
    <location>
        <begin position="52"/>
        <end position="140"/>
    </location>
</feature>
<keyword evidence="2" id="KW-0175">Coiled coil</keyword>
<evidence type="ECO:0000313" key="5">
    <source>
        <dbReference type="EMBL" id="KAK8765487.1"/>
    </source>
</evidence>
<reference evidence="5 6" key="1">
    <citation type="journal article" date="2023" name="Arcadia Sci">
        <title>De novo assembly of a long-read Amblyomma americanum tick genome.</title>
        <authorList>
            <person name="Chou S."/>
            <person name="Poskanzer K.E."/>
            <person name="Rollins M."/>
            <person name="Thuy-Boun P.S."/>
        </authorList>
    </citation>
    <scope>NUCLEOTIDE SEQUENCE [LARGE SCALE GENOMIC DNA]</scope>
    <source>
        <strain evidence="5">F_SG_1</strain>
        <tissue evidence="5">Salivary glands</tissue>
    </source>
</reference>
<accession>A0AAQ4DSP7</accession>
<dbReference type="CDD" id="cd02989">
    <property type="entry name" value="Phd_like_TxnDC9"/>
    <property type="match status" value="1"/>
</dbReference>
<evidence type="ECO:0000259" key="4">
    <source>
        <dbReference type="Pfam" id="PF00085"/>
    </source>
</evidence>
<feature type="compositionally biased region" description="Basic and acidic residues" evidence="3">
    <location>
        <begin position="560"/>
        <end position="573"/>
    </location>
</feature>
<keyword evidence="6" id="KW-1185">Reference proteome</keyword>
<protein>
    <recommendedName>
        <fullName evidence="1">Thioredoxin domain-containing protein 9</fullName>
    </recommendedName>
</protein>
<dbReference type="InterPro" id="IPR013766">
    <property type="entry name" value="Thioredoxin_domain"/>
</dbReference>
<evidence type="ECO:0000256" key="3">
    <source>
        <dbReference type="SAM" id="MobiDB-lite"/>
    </source>
</evidence>
<feature type="region of interest" description="Disordered" evidence="3">
    <location>
        <begin position="555"/>
        <end position="586"/>
    </location>
</feature>
<dbReference type="InterPro" id="IPR036249">
    <property type="entry name" value="Thioredoxin-like_sf"/>
</dbReference>
<dbReference type="PANTHER" id="PTHR21148">
    <property type="entry name" value="THIOREDOXIN DOMAIN-CONTAINING PROTEIN 9"/>
    <property type="match status" value="1"/>
</dbReference>
<evidence type="ECO:0000256" key="2">
    <source>
        <dbReference type="SAM" id="Coils"/>
    </source>
</evidence>
<evidence type="ECO:0000256" key="1">
    <source>
        <dbReference type="ARBA" id="ARBA00026148"/>
    </source>
</evidence>
<dbReference type="Gene3D" id="3.40.30.10">
    <property type="entry name" value="Glutaredoxin"/>
    <property type="match status" value="1"/>
</dbReference>